<proteinExistence type="predicted"/>
<comment type="caution">
    <text evidence="2">The sequence shown here is derived from an EMBL/GenBank/DDBJ whole genome shotgun (WGS) entry which is preliminary data.</text>
</comment>
<dbReference type="InterPro" id="IPR032871">
    <property type="entry name" value="AHH_dom_containing"/>
</dbReference>
<feature type="compositionally biased region" description="Basic residues" evidence="1">
    <location>
        <begin position="1"/>
        <end position="17"/>
    </location>
</feature>
<organism evidence="2 3">
    <name type="scientific">Psychrobacillus faecigallinarum</name>
    <dbReference type="NCBI Taxonomy" id="2762235"/>
    <lineage>
        <taxon>Bacteria</taxon>
        <taxon>Bacillati</taxon>
        <taxon>Bacillota</taxon>
        <taxon>Bacilli</taxon>
        <taxon>Bacillales</taxon>
        <taxon>Bacillaceae</taxon>
        <taxon>Psychrobacillus</taxon>
    </lineage>
</organism>
<dbReference type="Proteomes" id="UP000640786">
    <property type="component" value="Unassembled WGS sequence"/>
</dbReference>
<accession>A0ABR8RF43</accession>
<evidence type="ECO:0000313" key="2">
    <source>
        <dbReference type="EMBL" id="MBD7946378.1"/>
    </source>
</evidence>
<sequence length="108" mass="12864">MPKGTGKPKKEKPKQVHHYATNKSKTYTHQLENVKKKYGLELDDAWNKELLPPQGRDPNAYHEYVLDRINEYDAIARGNKEIFLELFEGLKKEVRENPDMLYKEYWLN</sequence>
<reference evidence="2 3" key="1">
    <citation type="submission" date="2020-08" db="EMBL/GenBank/DDBJ databases">
        <title>A Genomic Blueprint of the Chicken Gut Microbiome.</title>
        <authorList>
            <person name="Gilroy R."/>
            <person name="Ravi A."/>
            <person name="Getino M."/>
            <person name="Pursley I."/>
            <person name="Horton D.L."/>
            <person name="Alikhan N.-F."/>
            <person name="Baker D."/>
            <person name="Gharbi K."/>
            <person name="Hall N."/>
            <person name="Watson M."/>
            <person name="Adriaenssens E.M."/>
            <person name="Foster-Nyarko E."/>
            <person name="Jarju S."/>
            <person name="Secka A."/>
            <person name="Antonio M."/>
            <person name="Oren A."/>
            <person name="Chaudhuri R."/>
            <person name="La Ragione R.M."/>
            <person name="Hildebrand F."/>
            <person name="Pallen M.J."/>
        </authorList>
    </citation>
    <scope>NUCLEOTIDE SEQUENCE [LARGE SCALE GENOMIC DNA]</scope>
    <source>
        <strain evidence="2 3">Sa2BUA9</strain>
    </source>
</reference>
<name>A0ABR8RF43_9BACI</name>
<keyword evidence="3" id="KW-1185">Reference proteome</keyword>
<gene>
    <name evidence="2" type="ORF">H9650_19965</name>
</gene>
<evidence type="ECO:0000256" key="1">
    <source>
        <dbReference type="SAM" id="MobiDB-lite"/>
    </source>
</evidence>
<evidence type="ECO:0000313" key="3">
    <source>
        <dbReference type="Proteomes" id="UP000640786"/>
    </source>
</evidence>
<dbReference type="Pfam" id="PF14412">
    <property type="entry name" value="AHH"/>
    <property type="match status" value="1"/>
</dbReference>
<dbReference type="EMBL" id="JACSQO010000018">
    <property type="protein sequence ID" value="MBD7946378.1"/>
    <property type="molecule type" value="Genomic_DNA"/>
</dbReference>
<feature type="region of interest" description="Disordered" evidence="1">
    <location>
        <begin position="1"/>
        <end position="27"/>
    </location>
</feature>
<protein>
    <submittedName>
        <fullName evidence="2">AHH domain-containing protein</fullName>
    </submittedName>
</protein>